<dbReference type="InterPro" id="IPR013078">
    <property type="entry name" value="His_Pase_superF_clade-1"/>
</dbReference>
<gene>
    <name evidence="1" type="ORF">JNB61_15705</name>
</gene>
<comment type="caution">
    <text evidence="1">The sequence shown here is derived from an EMBL/GenBank/DDBJ whole genome shotgun (WGS) entry which is preliminary data.</text>
</comment>
<dbReference type="InterPro" id="IPR001345">
    <property type="entry name" value="PG/BPGM_mutase_AS"/>
</dbReference>
<dbReference type="PROSITE" id="PS00175">
    <property type="entry name" value="PG_MUTASE"/>
    <property type="match status" value="1"/>
</dbReference>
<keyword evidence="2" id="KW-1185">Reference proteome</keyword>
<dbReference type="InterPro" id="IPR050275">
    <property type="entry name" value="PGM_Phosphatase"/>
</dbReference>
<dbReference type="SUPFAM" id="SSF53254">
    <property type="entry name" value="Phosphoglycerate mutase-like"/>
    <property type="match status" value="1"/>
</dbReference>
<evidence type="ECO:0000313" key="2">
    <source>
        <dbReference type="Proteomes" id="UP000777440"/>
    </source>
</evidence>
<dbReference type="Proteomes" id="UP000777440">
    <property type="component" value="Unassembled WGS sequence"/>
</dbReference>
<evidence type="ECO:0000313" key="1">
    <source>
        <dbReference type="EMBL" id="MBW9111224.1"/>
    </source>
</evidence>
<dbReference type="Pfam" id="PF00300">
    <property type="entry name" value="His_Phos_1"/>
    <property type="match status" value="1"/>
</dbReference>
<dbReference type="CDD" id="cd07067">
    <property type="entry name" value="HP_PGM_like"/>
    <property type="match status" value="1"/>
</dbReference>
<reference evidence="1 2" key="1">
    <citation type="journal article" date="2021" name="MBio">
        <title>Poor Competitiveness of Bradyrhizobium in Pigeon Pea Root Colonization in Indian Soils.</title>
        <authorList>
            <person name="Chalasani D."/>
            <person name="Basu A."/>
            <person name="Pullabhotla S.V.S.R.N."/>
            <person name="Jorrin B."/>
            <person name="Neal A.L."/>
            <person name="Poole P.S."/>
            <person name="Podile A.R."/>
            <person name="Tkacz A."/>
        </authorList>
    </citation>
    <scope>NUCLEOTIDE SEQUENCE [LARGE SCALE GENOMIC DNA]</scope>
    <source>
        <strain evidence="1 2">HU12</strain>
    </source>
</reference>
<dbReference type="EMBL" id="JAEUAX010000010">
    <property type="protein sequence ID" value="MBW9111224.1"/>
    <property type="molecule type" value="Genomic_DNA"/>
</dbReference>
<sequence>MTGRIFVARHGETLLNALGRVQGWSDAPLTARGRAEAESLGRTLIAAGARIRVARCADLGRHRETAAAALAVAAPEVVAEVDERWREFAFGAYEGARGERLWADLTQAHGRAVAALRSAEVEVLDVLAALPALGAHAGVPVESVAEVRTRARAGFEAAVAAPQAAGAVSGAACDVLIVTSGLTLLVLLSALAIDTSTFEGGIGNGAVVTLVRAAADAGDAGRWTLAPAGAEWGAESVDSV</sequence>
<proteinExistence type="predicted"/>
<dbReference type="InterPro" id="IPR029033">
    <property type="entry name" value="His_PPase_superfam"/>
</dbReference>
<dbReference type="PANTHER" id="PTHR48100">
    <property type="entry name" value="BROAD-SPECIFICITY PHOSPHATASE YOR283W-RELATED"/>
    <property type="match status" value="1"/>
</dbReference>
<dbReference type="RefSeq" id="WP_220340224.1">
    <property type="nucleotide sequence ID" value="NZ_JAEUAX010000010.1"/>
</dbReference>
<name>A0ABS7I3U7_9MICO</name>
<dbReference type="PANTHER" id="PTHR48100:SF9">
    <property type="entry name" value="PHOSPHOGLYCERATE MUTASE 2 PARALOG"/>
    <property type="match status" value="1"/>
</dbReference>
<organism evidence="1 2">
    <name type="scientific">Microbacterium ureisolvens</name>
    <dbReference type="NCBI Taxonomy" id="2781186"/>
    <lineage>
        <taxon>Bacteria</taxon>
        <taxon>Bacillati</taxon>
        <taxon>Actinomycetota</taxon>
        <taxon>Actinomycetes</taxon>
        <taxon>Micrococcales</taxon>
        <taxon>Microbacteriaceae</taxon>
        <taxon>Microbacterium</taxon>
    </lineage>
</organism>
<protein>
    <submittedName>
        <fullName evidence="1">Histidine phosphatase family protein</fullName>
    </submittedName>
</protein>
<dbReference type="Gene3D" id="3.40.50.1240">
    <property type="entry name" value="Phosphoglycerate mutase-like"/>
    <property type="match status" value="1"/>
</dbReference>
<accession>A0ABS7I3U7</accession>
<dbReference type="SMART" id="SM00855">
    <property type="entry name" value="PGAM"/>
    <property type="match status" value="1"/>
</dbReference>